<dbReference type="SUPFAM" id="SSF51735">
    <property type="entry name" value="NAD(P)-binding Rossmann-fold domains"/>
    <property type="match status" value="1"/>
</dbReference>
<dbReference type="InterPro" id="IPR050259">
    <property type="entry name" value="SDR"/>
</dbReference>
<evidence type="ECO:0000313" key="4">
    <source>
        <dbReference type="EMBL" id="AOY81265.1"/>
    </source>
</evidence>
<accession>A0A0K1SBA1</accession>
<sequence length="264" mass="28099">MDLGLTGKVALVTGASAGIGYAVADRLAGEGCKLIICGRNRDRLKQAEQVFQTAGIEIISICADVQQANDSQKLVDSALSKFGKIDILVNNSAGAKFSKNEVEKLSEQDWMNVFEGKLLGYIRMTNLVLPTMKNQKWGRIINIVGTSGKEPSGTLIKSGVANAGLVNFTKAVANQVARYNILVNCVNPGIIDTPRHQDYLEIFSKLGDKTADEIKAGMDNKIPLGRRGEAMEVGSLVAFLASECASYITGISIAVDGGLSVAAF</sequence>
<dbReference type="PANTHER" id="PTHR42879:SF6">
    <property type="entry name" value="NADPH-DEPENDENT REDUCTASE BACG"/>
    <property type="match status" value="1"/>
</dbReference>
<dbReference type="GO" id="GO:0016491">
    <property type="term" value="F:oxidoreductase activity"/>
    <property type="evidence" value="ECO:0007669"/>
    <property type="project" value="UniProtKB-KW"/>
</dbReference>
<name>A0A0K1SBA1_MOOP1</name>
<dbReference type="InterPro" id="IPR002347">
    <property type="entry name" value="SDR_fam"/>
</dbReference>
<reference evidence="3" key="1">
    <citation type="journal article" date="2015" name="PLoS ONE">
        <title>Expanding the Described Metabolome of the Marine Cyanobacterium Moorea producens JHB through Orthogonal Natural Products Workflows.</title>
        <authorList>
            <person name="Boudreau P.D."/>
            <person name="Monroe E.A."/>
            <person name="Mehrotra S."/>
            <person name="Desfor S."/>
            <person name="Korobeynikov A."/>
            <person name="Sherman D.H."/>
            <person name="Murray T.F."/>
            <person name="Gerwick L."/>
            <person name="Dorrestein P.C."/>
            <person name="Gerwick W.H."/>
        </authorList>
    </citation>
    <scope>NUCLEOTIDE SEQUENCE</scope>
    <source>
        <strain evidence="3">JHB</strain>
    </source>
</reference>
<dbReference type="EMBL" id="KP860346">
    <property type="protein sequence ID" value="AKV71858.1"/>
    <property type="molecule type" value="Genomic_DNA"/>
</dbReference>
<dbReference type="InterPro" id="IPR036291">
    <property type="entry name" value="NAD(P)-bd_dom_sf"/>
</dbReference>
<evidence type="ECO:0000313" key="3">
    <source>
        <dbReference type="EMBL" id="AKV71858.1"/>
    </source>
</evidence>
<evidence type="ECO:0000313" key="5">
    <source>
        <dbReference type="Proteomes" id="UP000176944"/>
    </source>
</evidence>
<proteinExistence type="inferred from homology"/>
<reference evidence="5" key="2">
    <citation type="submission" date="2016-10" db="EMBL/GenBank/DDBJ databases">
        <title>Comparative genomics uncovers the prolific and rare metabolic potential of the cyanobacterial genus Moorea.</title>
        <authorList>
            <person name="Leao T."/>
            <person name="Castelao G."/>
            <person name="Korobeynikov A."/>
            <person name="Monroe E.A."/>
            <person name="Podell S."/>
            <person name="Glukhov E."/>
            <person name="Allen E."/>
            <person name="Gerwick W.H."/>
            <person name="Gerwick L."/>
        </authorList>
    </citation>
    <scope>NUCLEOTIDE SEQUENCE [LARGE SCALE GENOMIC DNA]</scope>
    <source>
        <strain evidence="5">JHB</strain>
    </source>
</reference>
<dbReference type="Proteomes" id="UP000176944">
    <property type="component" value="Chromosome"/>
</dbReference>
<dbReference type="EMBL" id="CP017708">
    <property type="protein sequence ID" value="AOY81265.1"/>
    <property type="molecule type" value="Genomic_DNA"/>
</dbReference>
<comment type="similarity">
    <text evidence="1">Belongs to the short-chain dehydrogenases/reductases (SDR) family.</text>
</comment>
<reference evidence="4" key="4">
    <citation type="submission" date="2022-10" db="EMBL/GenBank/DDBJ databases">
        <authorList>
            <person name="Ngo T.-E."/>
        </authorList>
    </citation>
    <scope>NUCLEOTIDE SEQUENCE</scope>
    <source>
        <strain evidence="4">JHB</strain>
    </source>
</reference>
<dbReference type="PRINTS" id="PR00081">
    <property type="entry name" value="GDHRDH"/>
</dbReference>
<reference evidence="4" key="3">
    <citation type="journal article" date="2017" name="Proc. Natl. Acad. Sci. U.S.A.">
        <title>Comparative genomics uncovers the prolific and distinctive metabolic potential of the cyanobacterial genus Moorea.</title>
        <authorList>
            <person name="Leao T."/>
            <person name="Castelao G."/>
            <person name="Korobeynikov A."/>
            <person name="Monroe E.A."/>
            <person name="Podell S."/>
            <person name="Glukhov E."/>
            <person name="Allen E.E."/>
            <person name="Gerwick W.H."/>
            <person name="Gerwick L."/>
        </authorList>
    </citation>
    <scope>NUCLEOTIDE SEQUENCE</scope>
    <source>
        <strain evidence="4">JHB</strain>
    </source>
</reference>
<dbReference type="PANTHER" id="PTHR42879">
    <property type="entry name" value="3-OXOACYL-(ACYL-CARRIER-PROTEIN) REDUCTASE"/>
    <property type="match status" value="1"/>
</dbReference>
<dbReference type="FunFam" id="3.40.50.720:FF:000084">
    <property type="entry name" value="Short-chain dehydrogenase reductase"/>
    <property type="match status" value="1"/>
</dbReference>
<dbReference type="AlphaFoldDB" id="A0A0K1SBA1"/>
<keyword evidence="2" id="KW-0560">Oxidoreductase</keyword>
<protein>
    <submittedName>
        <fullName evidence="4">SDR family oxidoreductase</fullName>
    </submittedName>
</protein>
<evidence type="ECO:0000256" key="1">
    <source>
        <dbReference type="ARBA" id="ARBA00006484"/>
    </source>
</evidence>
<dbReference type="CDD" id="cd05344">
    <property type="entry name" value="BKR_like_SDR_like"/>
    <property type="match status" value="1"/>
</dbReference>
<evidence type="ECO:0000256" key="2">
    <source>
        <dbReference type="ARBA" id="ARBA00023002"/>
    </source>
</evidence>
<dbReference type="Pfam" id="PF13561">
    <property type="entry name" value="adh_short_C2"/>
    <property type="match status" value="1"/>
</dbReference>
<dbReference type="Gene3D" id="3.40.50.720">
    <property type="entry name" value="NAD(P)-binding Rossmann-like Domain"/>
    <property type="match status" value="1"/>
</dbReference>
<gene>
    <name evidence="4" type="ORF">BJP36_16495</name>
</gene>
<organism evidence="3">
    <name type="scientific">Moorena producens (strain JHB)</name>
    <dbReference type="NCBI Taxonomy" id="1454205"/>
    <lineage>
        <taxon>Bacteria</taxon>
        <taxon>Bacillati</taxon>
        <taxon>Cyanobacteriota</taxon>
        <taxon>Cyanophyceae</taxon>
        <taxon>Coleofasciculales</taxon>
        <taxon>Coleofasciculaceae</taxon>
        <taxon>Moorena</taxon>
    </lineage>
</organism>
<dbReference type="PRINTS" id="PR00080">
    <property type="entry name" value="SDRFAMILY"/>
</dbReference>